<protein>
    <recommendedName>
        <fullName evidence="3">HNH endonuclease</fullName>
    </recommendedName>
</protein>
<comment type="caution">
    <text evidence="1">The sequence shown here is derived from an EMBL/GenBank/DDBJ whole genome shotgun (WGS) entry which is preliminary data.</text>
</comment>
<dbReference type="RefSeq" id="WP_345611133.1">
    <property type="nucleotide sequence ID" value="NZ_BAABJV010000002.1"/>
</dbReference>
<evidence type="ECO:0008006" key="3">
    <source>
        <dbReference type="Google" id="ProtNLM"/>
    </source>
</evidence>
<organism evidence="1 2">
    <name type="scientific">Streptomyces sanyensis</name>
    <dbReference type="NCBI Taxonomy" id="568869"/>
    <lineage>
        <taxon>Bacteria</taxon>
        <taxon>Bacillati</taxon>
        <taxon>Actinomycetota</taxon>
        <taxon>Actinomycetes</taxon>
        <taxon>Kitasatosporales</taxon>
        <taxon>Streptomycetaceae</taxon>
        <taxon>Streptomyces</taxon>
    </lineage>
</organism>
<proteinExistence type="predicted"/>
<keyword evidence="2" id="KW-1185">Reference proteome</keyword>
<evidence type="ECO:0000313" key="2">
    <source>
        <dbReference type="Proteomes" id="UP001501147"/>
    </source>
</evidence>
<reference evidence="2" key="1">
    <citation type="journal article" date="2019" name="Int. J. Syst. Evol. Microbiol.">
        <title>The Global Catalogue of Microorganisms (GCM) 10K type strain sequencing project: providing services to taxonomists for standard genome sequencing and annotation.</title>
        <authorList>
            <consortium name="The Broad Institute Genomics Platform"/>
            <consortium name="The Broad Institute Genome Sequencing Center for Infectious Disease"/>
            <person name="Wu L."/>
            <person name="Ma J."/>
        </authorList>
    </citation>
    <scope>NUCLEOTIDE SEQUENCE [LARGE SCALE GENOMIC DNA]</scope>
    <source>
        <strain evidence="2">JCM 18324</strain>
    </source>
</reference>
<name>A0ABP8ZYB8_9ACTN</name>
<gene>
    <name evidence="1" type="ORF">GCM10023329_15600</name>
</gene>
<evidence type="ECO:0000313" key="1">
    <source>
        <dbReference type="EMBL" id="GAA4769564.1"/>
    </source>
</evidence>
<dbReference type="EMBL" id="BAABJV010000002">
    <property type="protein sequence ID" value="GAA4769564.1"/>
    <property type="molecule type" value="Genomic_DNA"/>
</dbReference>
<accession>A0ABP8ZYB8</accession>
<dbReference type="InterPro" id="IPR003615">
    <property type="entry name" value="HNH_nuc"/>
</dbReference>
<sequence>MPPAKYTREALSAAAAACADLDEAIAFLGTRPYGKLRRYLRGRFAHFGIDVSHFADRFSGSGGPPGLPDPERLREAVTGALSVAHVLRLLGHPDNSRTRARFREAVSRAGIDTSHFLGQGHGKGRPGRTRPPEEVLVLHCGPRRTRTAVLRRALRASGVPPVCEECGTGEMWHGSRLTLEIDHVNGDPHDDRRENLRLLCPNCHAVTSTWCRGGRRRPCGPTLPGEAPAQ</sequence>
<dbReference type="CDD" id="cd00085">
    <property type="entry name" value="HNHc"/>
    <property type="match status" value="1"/>
</dbReference>
<dbReference type="Proteomes" id="UP001501147">
    <property type="component" value="Unassembled WGS sequence"/>
</dbReference>